<evidence type="ECO:0000313" key="2">
    <source>
        <dbReference type="EMBL" id="JAP69628.1"/>
    </source>
</evidence>
<feature type="compositionally biased region" description="Low complexity" evidence="1">
    <location>
        <begin position="610"/>
        <end position="624"/>
    </location>
</feature>
<protein>
    <submittedName>
        <fullName evidence="2">Putative nucleolar and coiled-body phosphoprotein 1-like isoform x1</fullName>
    </submittedName>
</protein>
<feature type="compositionally biased region" description="Polar residues" evidence="1">
    <location>
        <begin position="540"/>
        <end position="550"/>
    </location>
</feature>
<feature type="compositionally biased region" description="Polar residues" evidence="1">
    <location>
        <begin position="195"/>
        <end position="206"/>
    </location>
</feature>
<feature type="compositionally biased region" description="Basic and acidic residues" evidence="1">
    <location>
        <begin position="47"/>
        <end position="64"/>
    </location>
</feature>
<feature type="non-terminal residue" evidence="2">
    <location>
        <position position="1"/>
    </location>
</feature>
<feature type="compositionally biased region" description="Polar residues" evidence="1">
    <location>
        <begin position="658"/>
        <end position="680"/>
    </location>
</feature>
<feature type="region of interest" description="Disordered" evidence="1">
    <location>
        <begin position="1"/>
        <end position="451"/>
    </location>
</feature>
<accession>A0A131XTR6</accession>
<feature type="compositionally biased region" description="Low complexity" evidence="1">
    <location>
        <begin position="337"/>
        <end position="355"/>
    </location>
</feature>
<feature type="compositionally biased region" description="Basic and acidic residues" evidence="1">
    <location>
        <begin position="24"/>
        <end position="39"/>
    </location>
</feature>
<organism evidence="2">
    <name type="scientific">Ixodes ricinus</name>
    <name type="common">Common tick</name>
    <name type="synonym">Acarus ricinus</name>
    <dbReference type="NCBI Taxonomy" id="34613"/>
    <lineage>
        <taxon>Eukaryota</taxon>
        <taxon>Metazoa</taxon>
        <taxon>Ecdysozoa</taxon>
        <taxon>Arthropoda</taxon>
        <taxon>Chelicerata</taxon>
        <taxon>Arachnida</taxon>
        <taxon>Acari</taxon>
        <taxon>Parasitiformes</taxon>
        <taxon>Ixodida</taxon>
        <taxon>Ixodoidea</taxon>
        <taxon>Ixodidae</taxon>
        <taxon>Ixodinae</taxon>
        <taxon>Ixodes</taxon>
    </lineage>
</organism>
<feature type="compositionally biased region" description="Polar residues" evidence="1">
    <location>
        <begin position="297"/>
        <end position="311"/>
    </location>
</feature>
<feature type="compositionally biased region" description="Basic residues" evidence="1">
    <location>
        <begin position="107"/>
        <end position="120"/>
    </location>
</feature>
<feature type="compositionally biased region" description="Low complexity" evidence="1">
    <location>
        <begin position="413"/>
        <end position="423"/>
    </location>
</feature>
<feature type="compositionally biased region" description="Polar residues" evidence="1">
    <location>
        <begin position="356"/>
        <end position="374"/>
    </location>
</feature>
<feature type="compositionally biased region" description="Low complexity" evidence="1">
    <location>
        <begin position="1"/>
        <end position="17"/>
    </location>
</feature>
<name>A0A131XTR6_IXORI</name>
<feature type="compositionally biased region" description="Polar residues" evidence="1">
    <location>
        <begin position="499"/>
        <end position="533"/>
    </location>
</feature>
<dbReference type="AlphaFoldDB" id="A0A131XTR6"/>
<feature type="compositionally biased region" description="Low complexity" evidence="1">
    <location>
        <begin position="177"/>
        <end position="190"/>
    </location>
</feature>
<sequence length="680" mass="73428">EQGSSSSGEECSSAKSAGDTESLTDSRDKKTRLRIVEQKKHTRPLTHGREKEGRHVTKSKVEATKRKRTPQRSLSTSDIDSERSQEEDVAQGGKGSLPAKRDDAQHVTKKSKTFGSRRKRESSSSSSRKSEVPTQPGDSESFRFAAKSAQSGSPAKAHGSYADRRKSLRARRENTLSSRYSSDSSGNSDGEPSHLQRNAVFQSSQADIPLKRQAVNGSCVRLARKSTRALLSEEESASSDSSEGWLAVQSPRTGNIHVEVRSRMAKNKTTRVEEEDEISHGATTSSESSRDDTTYSNRSKVTKPQSWQPATRKQPKLQASVVGVKTRSPLVAGGCGESSHGHSSASQNSSDGSGSNRKSGIVQHSTRGVSSTHQGPKRSHAQPIRLMKKNPIKRKRHPSSSGSHSTEEGLTTESGSSRISSGDSRAESLASKQRSSKSGIGATQDIGNPVTRRISIRSERDNNLAARKQLQAVVVRATIRHRRRGSSVILGTMDDSSSKLKISQKNKVTQSKPVLRVQQGSQENSDQLKAVTSSRKKPVRSSSHSSTEELVTSEFEAEEDTVGLKSPRVHSAGRAPRPLQPKTDVARVGRKKVAGGSLVRAKDGDESFRGSSSKSAADSDSSGQSEKKAAAQSQPKNLPAGNRLRQRTAVPVKKARATRSSFKAASRTFSPDRSVGSPSW</sequence>
<feature type="compositionally biased region" description="Basic residues" evidence="1">
    <location>
        <begin position="375"/>
        <end position="398"/>
    </location>
</feature>
<reference evidence="2" key="1">
    <citation type="submission" date="2016-02" db="EMBL/GenBank/DDBJ databases">
        <title>RNAseq analyses of the midgut from blood- or serum-fed Ixodes ricinus ticks.</title>
        <authorList>
            <person name="Perner J."/>
            <person name="Provaznik J."/>
            <person name="Schrenkova J."/>
            <person name="Urbanova V."/>
            <person name="Ribeiro J.M."/>
            <person name="Kopacek P."/>
        </authorList>
    </citation>
    <scope>NUCLEOTIDE SEQUENCE</scope>
    <source>
        <tissue evidence="2">Gut</tissue>
    </source>
</reference>
<evidence type="ECO:0000256" key="1">
    <source>
        <dbReference type="SAM" id="MobiDB-lite"/>
    </source>
</evidence>
<feature type="compositionally biased region" description="Basic and acidic residues" evidence="1">
    <location>
        <begin position="161"/>
        <end position="174"/>
    </location>
</feature>
<feature type="compositionally biased region" description="Polar residues" evidence="1">
    <location>
        <begin position="399"/>
        <end position="412"/>
    </location>
</feature>
<feature type="region of interest" description="Disordered" evidence="1">
    <location>
        <begin position="488"/>
        <end position="680"/>
    </location>
</feature>
<dbReference type="EMBL" id="GEFM01006168">
    <property type="protein sequence ID" value="JAP69628.1"/>
    <property type="molecule type" value="mRNA"/>
</dbReference>
<proteinExistence type="evidence at transcript level"/>